<dbReference type="Proteomes" id="UP001221757">
    <property type="component" value="Unassembled WGS sequence"/>
</dbReference>
<comment type="caution">
    <text evidence="2">The sequence shown here is derived from an EMBL/GenBank/DDBJ whole genome shotgun (WGS) entry which is preliminary data.</text>
</comment>
<feature type="chain" id="PRO_5041898384" evidence="1">
    <location>
        <begin position="27"/>
        <end position="118"/>
    </location>
</feature>
<accession>A0AAD7D304</accession>
<feature type="signal peptide" evidence="1">
    <location>
        <begin position="1"/>
        <end position="26"/>
    </location>
</feature>
<proteinExistence type="predicted"/>
<organism evidence="2 3">
    <name type="scientific">Mycena rosella</name>
    <name type="common">Pink bonnet</name>
    <name type="synonym">Agaricus rosellus</name>
    <dbReference type="NCBI Taxonomy" id="1033263"/>
    <lineage>
        <taxon>Eukaryota</taxon>
        <taxon>Fungi</taxon>
        <taxon>Dikarya</taxon>
        <taxon>Basidiomycota</taxon>
        <taxon>Agaricomycotina</taxon>
        <taxon>Agaricomycetes</taxon>
        <taxon>Agaricomycetidae</taxon>
        <taxon>Agaricales</taxon>
        <taxon>Marasmiineae</taxon>
        <taxon>Mycenaceae</taxon>
        <taxon>Mycena</taxon>
    </lineage>
</organism>
<dbReference type="EMBL" id="JARKIE010000148">
    <property type="protein sequence ID" value="KAJ7675470.1"/>
    <property type="molecule type" value="Genomic_DNA"/>
</dbReference>
<dbReference type="AlphaFoldDB" id="A0AAD7D304"/>
<name>A0AAD7D304_MYCRO</name>
<evidence type="ECO:0000313" key="3">
    <source>
        <dbReference type="Proteomes" id="UP001221757"/>
    </source>
</evidence>
<keyword evidence="3" id="KW-1185">Reference proteome</keyword>
<evidence type="ECO:0000313" key="2">
    <source>
        <dbReference type="EMBL" id="KAJ7675470.1"/>
    </source>
</evidence>
<reference evidence="2" key="1">
    <citation type="submission" date="2023-03" db="EMBL/GenBank/DDBJ databases">
        <title>Massive genome expansion in bonnet fungi (Mycena s.s.) driven by repeated elements and novel gene families across ecological guilds.</title>
        <authorList>
            <consortium name="Lawrence Berkeley National Laboratory"/>
            <person name="Harder C.B."/>
            <person name="Miyauchi S."/>
            <person name="Viragh M."/>
            <person name="Kuo A."/>
            <person name="Thoen E."/>
            <person name="Andreopoulos B."/>
            <person name="Lu D."/>
            <person name="Skrede I."/>
            <person name="Drula E."/>
            <person name="Henrissat B."/>
            <person name="Morin E."/>
            <person name="Kohler A."/>
            <person name="Barry K."/>
            <person name="LaButti K."/>
            <person name="Morin E."/>
            <person name="Salamov A."/>
            <person name="Lipzen A."/>
            <person name="Mereny Z."/>
            <person name="Hegedus B."/>
            <person name="Baldrian P."/>
            <person name="Stursova M."/>
            <person name="Weitz H."/>
            <person name="Taylor A."/>
            <person name="Grigoriev I.V."/>
            <person name="Nagy L.G."/>
            <person name="Martin F."/>
            <person name="Kauserud H."/>
        </authorList>
    </citation>
    <scope>NUCLEOTIDE SEQUENCE</scope>
    <source>
        <strain evidence="2">CBHHK067</strain>
    </source>
</reference>
<protein>
    <submittedName>
        <fullName evidence="2">Uncharacterized protein</fullName>
    </submittedName>
</protein>
<sequence>MWGGDASSSSLLAICSCALGCPGLSGNRTSDGSDLGPIHDKTLMTSPLSDQLSDHTGLGEIVCNFKQGHTQSHIISEDSTIDTNVAYAFKLQLFFFAEFAESLILTRFDLGLRFDPML</sequence>
<keyword evidence="1" id="KW-0732">Signal</keyword>
<gene>
    <name evidence="2" type="ORF">B0H17DRAFT_1140235</name>
</gene>
<evidence type="ECO:0000256" key="1">
    <source>
        <dbReference type="SAM" id="SignalP"/>
    </source>
</evidence>